<name>A0A2T5J8A3_9SPHI</name>
<keyword evidence="3" id="KW-1185">Reference proteome</keyword>
<dbReference type="Gene3D" id="3.10.450.50">
    <property type="match status" value="1"/>
</dbReference>
<gene>
    <name evidence="2" type="ORF">C8P68_105187</name>
</gene>
<sequence length="121" mass="13697">MTTQEIADKFVQHLQAGKFMDAIDDFYADDIVSHEMPGIPNERTEGKAAVRNKSAEWEASVQSINSAEVSDAQVAGNFFSISLKMDVTFKERGQMNIEEIAVYEVKNDKIVSDRFFYSMDM</sequence>
<comment type="caution">
    <text evidence="2">The sequence shown here is derived from an EMBL/GenBank/DDBJ whole genome shotgun (WGS) entry which is preliminary data.</text>
</comment>
<feature type="domain" description="SnoaL-like" evidence="1">
    <location>
        <begin position="1"/>
        <end position="117"/>
    </location>
</feature>
<protein>
    <submittedName>
        <fullName evidence="2">SnoaL-like protein</fullName>
    </submittedName>
</protein>
<evidence type="ECO:0000313" key="3">
    <source>
        <dbReference type="Proteomes" id="UP000244168"/>
    </source>
</evidence>
<dbReference type="AlphaFoldDB" id="A0A2T5J8A3"/>
<dbReference type="InterPro" id="IPR046860">
    <property type="entry name" value="SnoaL_5"/>
</dbReference>
<dbReference type="Proteomes" id="UP000244168">
    <property type="component" value="Unassembled WGS sequence"/>
</dbReference>
<dbReference type="InterPro" id="IPR032710">
    <property type="entry name" value="NTF2-like_dom_sf"/>
</dbReference>
<dbReference type="SUPFAM" id="SSF54427">
    <property type="entry name" value="NTF2-like"/>
    <property type="match status" value="1"/>
</dbReference>
<evidence type="ECO:0000313" key="2">
    <source>
        <dbReference type="EMBL" id="PTQ95680.1"/>
    </source>
</evidence>
<dbReference type="RefSeq" id="WP_107829178.1">
    <property type="nucleotide sequence ID" value="NZ_CP160205.1"/>
</dbReference>
<reference evidence="2 3" key="1">
    <citation type="submission" date="2018-04" db="EMBL/GenBank/DDBJ databases">
        <title>Genomic Encyclopedia of Archaeal and Bacterial Type Strains, Phase II (KMG-II): from individual species to whole genera.</title>
        <authorList>
            <person name="Goeker M."/>
        </authorList>
    </citation>
    <scope>NUCLEOTIDE SEQUENCE [LARGE SCALE GENOMIC DNA]</scope>
    <source>
        <strain evidence="2 3">DSM 26809</strain>
    </source>
</reference>
<organism evidence="2 3">
    <name type="scientific">Mucilaginibacter yixingensis</name>
    <dbReference type="NCBI Taxonomy" id="1295612"/>
    <lineage>
        <taxon>Bacteria</taxon>
        <taxon>Pseudomonadati</taxon>
        <taxon>Bacteroidota</taxon>
        <taxon>Sphingobacteriia</taxon>
        <taxon>Sphingobacteriales</taxon>
        <taxon>Sphingobacteriaceae</taxon>
        <taxon>Mucilaginibacter</taxon>
    </lineage>
</organism>
<evidence type="ECO:0000259" key="1">
    <source>
        <dbReference type="Pfam" id="PF20409"/>
    </source>
</evidence>
<accession>A0A2T5J8A3</accession>
<dbReference type="Pfam" id="PF20409">
    <property type="entry name" value="SnoaL_5"/>
    <property type="match status" value="1"/>
</dbReference>
<dbReference type="EMBL" id="QAOQ01000005">
    <property type="protein sequence ID" value="PTQ95680.1"/>
    <property type="molecule type" value="Genomic_DNA"/>
</dbReference>
<proteinExistence type="predicted"/>
<dbReference type="OrthoDB" id="336094at2"/>